<dbReference type="RefSeq" id="XP_038747506.1">
    <property type="nucleotide sequence ID" value="XM_038887340.1"/>
</dbReference>
<accession>A0A9P6I8S0</accession>
<keyword evidence="2" id="KW-1185">Reference proteome</keyword>
<dbReference type="Proteomes" id="UP000781932">
    <property type="component" value="Unassembled WGS sequence"/>
</dbReference>
<dbReference type="PANTHER" id="PTHR36124">
    <property type="match status" value="1"/>
</dbReference>
<reference evidence="1" key="2">
    <citation type="submission" date="2020-11" db="EMBL/GenBank/DDBJ databases">
        <title>Whole genome sequencing of Colletotrichum sp.</title>
        <authorList>
            <person name="Li H."/>
        </authorList>
    </citation>
    <scope>NUCLEOTIDE SEQUENCE</scope>
    <source>
        <strain evidence="1">CkLH20</strain>
    </source>
</reference>
<dbReference type="GeneID" id="62160414"/>
<dbReference type="InterPro" id="IPR046366">
    <property type="entry name" value="MPAB"/>
</dbReference>
<name>A0A9P6I8S0_9PEZI</name>
<evidence type="ECO:0008006" key="3">
    <source>
        <dbReference type="Google" id="ProtNLM"/>
    </source>
</evidence>
<organism evidence="1 2">
    <name type="scientific">Colletotrichum karsti</name>
    <dbReference type="NCBI Taxonomy" id="1095194"/>
    <lineage>
        <taxon>Eukaryota</taxon>
        <taxon>Fungi</taxon>
        <taxon>Dikarya</taxon>
        <taxon>Ascomycota</taxon>
        <taxon>Pezizomycotina</taxon>
        <taxon>Sordariomycetes</taxon>
        <taxon>Hypocreomycetidae</taxon>
        <taxon>Glomerellales</taxon>
        <taxon>Glomerellaceae</taxon>
        <taxon>Colletotrichum</taxon>
        <taxon>Colletotrichum boninense species complex</taxon>
    </lineage>
</organism>
<dbReference type="GO" id="GO:0016491">
    <property type="term" value="F:oxidoreductase activity"/>
    <property type="evidence" value="ECO:0007669"/>
    <property type="project" value="InterPro"/>
</dbReference>
<dbReference type="OrthoDB" id="545169at2759"/>
<dbReference type="PANTHER" id="PTHR36124:SF4">
    <property type="entry name" value="ER-BOUND OXYGENASE MPAB_MPAB'_RUBBER OXYGENASE CATALYTIC DOMAIN-CONTAINING PROTEIN"/>
    <property type="match status" value="1"/>
</dbReference>
<protein>
    <recommendedName>
        <fullName evidence="3">Mycophenolic acid synthesis protein B</fullName>
    </recommendedName>
</protein>
<evidence type="ECO:0000313" key="2">
    <source>
        <dbReference type="Proteomes" id="UP000781932"/>
    </source>
</evidence>
<evidence type="ECO:0000313" key="1">
    <source>
        <dbReference type="EMBL" id="KAF9878045.1"/>
    </source>
</evidence>
<gene>
    <name evidence="1" type="ORF">CkaCkLH20_04621</name>
</gene>
<comment type="caution">
    <text evidence="1">The sequence shown here is derived from an EMBL/GenBank/DDBJ whole genome shotgun (WGS) entry which is preliminary data.</text>
</comment>
<proteinExistence type="predicted"/>
<reference evidence="1" key="1">
    <citation type="submission" date="2020-03" db="EMBL/GenBank/DDBJ databases">
        <authorList>
            <person name="He L."/>
        </authorList>
    </citation>
    <scope>NUCLEOTIDE SEQUENCE</scope>
    <source>
        <strain evidence="1">CkLH20</strain>
    </source>
</reference>
<dbReference type="EMBL" id="JAATWM020000012">
    <property type="protein sequence ID" value="KAF9878045.1"/>
    <property type="molecule type" value="Genomic_DNA"/>
</dbReference>
<sequence>MFFSNIASSAPQLAWYKAFLTAALAGAIPTMSRLFAVTGQNTKRNAGRRAVDTEILLREAQSKPRDSDRYATAVARTNYLHERYRRANKITDNDLLHTLGDSLLSIVEVVDKDEWRKLTDVEKCAAGIFHKILGEDLKIPYDVLPSSREGWADGLHFANELSDWVVRYEEEVAKPSEQTNQYVSVYVDAAVSSLPNFVRTTLRKTLASDMNNVMVQSLGLESPGIILSTILAVIRNSRKFYLRHLALPRTSYSAVKLVDEAPNPETKLYNFQRKVLQPWYMKPTFWSTWGPSAMLLRMLGAKAPGSRGDRYYPQGYDLMTIGPEPQKGKGTDEMLPDIEIIKARGVATCPFSQSKAGYI</sequence>
<dbReference type="AlphaFoldDB" id="A0A9P6I8S0"/>